<comment type="subunit">
    <text evidence="13">Homotetramer formed by a catalytic dimer and a non-catalytic dimer serving as a binding platform that orients tRNASec for catalysis. Each tetramer binds the CCA ends of two tRNAs which point to the active sites of the catalytic dimer.</text>
</comment>
<evidence type="ECO:0000256" key="11">
    <source>
        <dbReference type="ARBA" id="ARBA00022917"/>
    </source>
</evidence>
<evidence type="ECO:0000256" key="19">
    <source>
        <dbReference type="PIRSR" id="PIRSR017689-1"/>
    </source>
</evidence>
<dbReference type="InterPro" id="IPR015421">
    <property type="entry name" value="PyrdxlP-dep_Trfase_major"/>
</dbReference>
<evidence type="ECO:0000256" key="20">
    <source>
        <dbReference type="PIRSR" id="PIRSR017689-50"/>
    </source>
</evidence>
<evidence type="ECO:0000256" key="7">
    <source>
        <dbReference type="ARBA" id="ARBA00022555"/>
    </source>
</evidence>
<dbReference type="PIRSF" id="PIRSF017689">
    <property type="entry name" value="SepSecS"/>
    <property type="match status" value="1"/>
</dbReference>
<evidence type="ECO:0000256" key="12">
    <source>
        <dbReference type="ARBA" id="ARBA00023266"/>
    </source>
</evidence>
<evidence type="ECO:0000256" key="16">
    <source>
        <dbReference type="ARBA" id="ARBA00032693"/>
    </source>
</evidence>
<dbReference type="PANTHER" id="PTHR12944">
    <property type="entry name" value="SOLUBLE LIVER ANTIGEN/LIVER PANCREAS ANTIGEN"/>
    <property type="match status" value="1"/>
</dbReference>
<comment type="pathway">
    <text evidence="3 18">Aminoacyl-tRNA biosynthesis; selenocysteinyl-tRNA(Sec) biosynthesis; selenocysteinyl-tRNA(Sec) from L-seryl-tRNA(Sec) (archaeal/eukaryal route): step 2/2.</text>
</comment>
<dbReference type="UniPathway" id="UPA00906">
    <property type="reaction ID" value="UER00898"/>
</dbReference>
<evidence type="ECO:0000313" key="21">
    <source>
        <dbReference type="EMBL" id="CAG6491534.1"/>
    </source>
</evidence>
<evidence type="ECO:0000256" key="9">
    <source>
        <dbReference type="ARBA" id="ARBA00022884"/>
    </source>
</evidence>
<dbReference type="InterPro" id="IPR019872">
    <property type="entry name" value="Sec-tRNA_Se_transferase"/>
</dbReference>
<feature type="modified residue" description="N6-(pyridoxal phosphate)lysine" evidence="20">
    <location>
        <position position="289"/>
    </location>
</feature>
<dbReference type="InterPro" id="IPR015424">
    <property type="entry name" value="PyrdxlP-dep_Trfase"/>
</dbReference>
<evidence type="ECO:0000256" key="14">
    <source>
        <dbReference type="ARBA" id="ARBA00030669"/>
    </source>
</evidence>
<protein>
    <recommendedName>
        <fullName evidence="6 18">O-phosphoseryl-tRNA(Sec) selenium transferase</fullName>
        <ecNumber evidence="5 18">2.9.1.2</ecNumber>
    </recommendedName>
    <alternativeName>
        <fullName evidence="14 18">Selenocysteine synthase</fullName>
    </alternativeName>
    <alternativeName>
        <fullName evidence="15 18">Selenocysteinyl-tRNA(Sec) synthase</fullName>
    </alternativeName>
    <alternativeName>
        <fullName evidence="16 18">Sep-tRNA:Sec-tRNA synthase</fullName>
    </alternativeName>
</protein>
<keyword evidence="11 18" id="KW-0648">Protein biosynthesis</keyword>
<evidence type="ECO:0000256" key="18">
    <source>
        <dbReference type="PIRNR" id="PIRNR017689"/>
    </source>
</evidence>
<comment type="similarity">
    <text evidence="4 18">Belongs to the SepSecS family.</text>
</comment>
<reference evidence="21" key="1">
    <citation type="submission" date="2021-05" db="EMBL/GenBank/DDBJ databases">
        <authorList>
            <person name="Alioto T."/>
            <person name="Alioto T."/>
            <person name="Gomez Garrido J."/>
        </authorList>
    </citation>
    <scope>NUCLEOTIDE SEQUENCE</scope>
</reference>
<evidence type="ECO:0000256" key="17">
    <source>
        <dbReference type="ARBA" id="ARBA00048808"/>
    </source>
</evidence>
<keyword evidence="10 18" id="KW-0663">Pyridoxal phosphate</keyword>
<feature type="binding site" evidence="19">
    <location>
        <position position="106"/>
    </location>
    <ligand>
        <name>substrate</name>
    </ligand>
</feature>
<dbReference type="AlphaFoldDB" id="A0A8D8G2Q2"/>
<comment type="function">
    <text evidence="2 18">Converts O-phosphoseryl-tRNA(Sec) to selenocysteinyl-tRNA(Sec) required for selenoprotein biosynthesis.</text>
</comment>
<comment type="subcellular location">
    <subcellularLocation>
        <location evidence="18">Cytoplasm</location>
    </subcellularLocation>
</comment>
<organism evidence="21">
    <name type="scientific">Culex pipiens</name>
    <name type="common">House mosquito</name>
    <dbReference type="NCBI Taxonomy" id="7175"/>
    <lineage>
        <taxon>Eukaryota</taxon>
        <taxon>Metazoa</taxon>
        <taxon>Ecdysozoa</taxon>
        <taxon>Arthropoda</taxon>
        <taxon>Hexapoda</taxon>
        <taxon>Insecta</taxon>
        <taxon>Pterygota</taxon>
        <taxon>Neoptera</taxon>
        <taxon>Endopterygota</taxon>
        <taxon>Diptera</taxon>
        <taxon>Nematocera</taxon>
        <taxon>Culicoidea</taxon>
        <taxon>Culicidae</taxon>
        <taxon>Culicinae</taxon>
        <taxon>Culicini</taxon>
        <taxon>Culex</taxon>
        <taxon>Culex</taxon>
    </lineage>
</organism>
<evidence type="ECO:0000256" key="4">
    <source>
        <dbReference type="ARBA" id="ARBA00007037"/>
    </source>
</evidence>
<evidence type="ECO:0000256" key="3">
    <source>
        <dbReference type="ARBA" id="ARBA00004822"/>
    </source>
</evidence>
<dbReference type="Pfam" id="PF05889">
    <property type="entry name" value="SepSecS"/>
    <property type="match status" value="1"/>
</dbReference>
<dbReference type="GO" id="GO:0098621">
    <property type="term" value="F:O-phosphoseryl-tRNA(Sec) selenium transferase activity"/>
    <property type="evidence" value="ECO:0007669"/>
    <property type="project" value="UniProtKB-EC"/>
</dbReference>
<dbReference type="GO" id="GO:0001717">
    <property type="term" value="P:conversion of seryl-tRNAsec to selenocys-tRNAsec"/>
    <property type="evidence" value="ECO:0007669"/>
    <property type="project" value="UniProtKB-UniRule"/>
</dbReference>
<dbReference type="EC" id="2.9.1.2" evidence="5 18"/>
<feature type="binding site" evidence="19">
    <location>
        <position position="98"/>
    </location>
    <ligand>
        <name>substrate</name>
    </ligand>
</feature>
<dbReference type="GO" id="GO:0005737">
    <property type="term" value="C:cytoplasm"/>
    <property type="evidence" value="ECO:0007669"/>
    <property type="project" value="UniProtKB-SubCell"/>
</dbReference>
<dbReference type="GO" id="GO:0001514">
    <property type="term" value="P:selenocysteine incorporation"/>
    <property type="evidence" value="ECO:0007669"/>
    <property type="project" value="TreeGrafter"/>
</dbReference>
<feature type="binding site" evidence="19">
    <location>
        <position position="318"/>
    </location>
    <ligand>
        <name>substrate</name>
    </ligand>
</feature>
<keyword evidence="12 18" id="KW-0711">Selenium</keyword>
<evidence type="ECO:0000256" key="8">
    <source>
        <dbReference type="ARBA" id="ARBA00022679"/>
    </source>
</evidence>
<dbReference type="SUPFAM" id="SSF53383">
    <property type="entry name" value="PLP-dependent transferases"/>
    <property type="match status" value="1"/>
</dbReference>
<evidence type="ECO:0000256" key="10">
    <source>
        <dbReference type="ARBA" id="ARBA00022898"/>
    </source>
</evidence>
<keyword evidence="8 18" id="KW-0808">Transferase</keyword>
<keyword evidence="18" id="KW-0963">Cytoplasm</keyword>
<feature type="binding site" evidence="19">
    <location>
        <position position="99"/>
    </location>
    <ligand>
        <name>substrate</name>
    </ligand>
</feature>
<evidence type="ECO:0000256" key="13">
    <source>
        <dbReference type="ARBA" id="ARBA00026053"/>
    </source>
</evidence>
<evidence type="ECO:0000256" key="5">
    <source>
        <dbReference type="ARBA" id="ARBA00012464"/>
    </source>
</evidence>
<keyword evidence="9 18" id="KW-0694">RNA-binding</keyword>
<dbReference type="InterPro" id="IPR008829">
    <property type="entry name" value="SepSecS/SepCysS"/>
</dbReference>
<dbReference type="NCBIfam" id="TIGR03531">
    <property type="entry name" value="selenium_SpcS"/>
    <property type="match status" value="1"/>
</dbReference>
<comment type="cofactor">
    <cofactor evidence="1 18 20">
        <name>pyridoxal 5'-phosphate</name>
        <dbReference type="ChEBI" id="CHEBI:597326"/>
    </cofactor>
</comment>
<name>A0A8D8G2Q2_CULPI</name>
<feature type="site" description="May act as a substrate filter by repelling compounds with a negatively charged alpha-carboxylate" evidence="20">
    <location>
        <position position="75"/>
    </location>
</feature>
<evidence type="ECO:0000256" key="2">
    <source>
        <dbReference type="ARBA" id="ARBA00002552"/>
    </source>
</evidence>
<sequence>MNDFTLQSIAADLVPSNYLSVANNARVSRDKQVKVLLEKKKLPDHGWENGTIEYLIDGLALLDSNNFPNRCGVGEREARVVCELVRKRHYGFAHGIGRSGNLTEAQPKAAGSTIMANLTNCLVLDLLREMGIRSCKRALLVPLATGMSVMMVLTALKVSRPEARYVLWSRIDQKSCFKSIVTAGLIPVIIDTVPVEERGDPMLGTNVQAFRDKVEELGAANICCILSTTSCFTPRTCDQIAQLADLCRCKEIPHVVNNAYGLPSSYLTHQIEQAGRLGRVDAFVQSTDKNLLVPVGGAIIAGFDPAIIEQIAALYPGRASSSQSLDVLMTLLSLGKTGYQKLVAERKQLHQHLLEQLTVVAKQHGESAISGRNPISVALTLRSFGDNAPMIGSMLHRRGVSGCRVVTGRETKIIAGHTFGAWSSHSSDGEYVGPYLTASAALGVTREEIDTFAKKLQQVLKEQRVGGGENSELNNQIKEMTVVK</sequence>
<dbReference type="EMBL" id="HBUE01118975">
    <property type="protein sequence ID" value="CAG6491534.1"/>
    <property type="molecule type" value="Transcribed_RNA"/>
</dbReference>
<feature type="binding site" evidence="19">
    <location>
        <position position="276"/>
    </location>
    <ligand>
        <name>tRNA</name>
        <dbReference type="ChEBI" id="CHEBI:17843"/>
    </ligand>
</feature>
<evidence type="ECO:0000256" key="15">
    <source>
        <dbReference type="ARBA" id="ARBA00032048"/>
    </source>
</evidence>
<comment type="catalytic activity">
    <reaction evidence="17 18">
        <text>O-phospho-L-seryl-tRNA(Sec) + selenophosphate + H2O = L-selenocysteinyl-tRNA(Sec) + 2 phosphate</text>
        <dbReference type="Rhea" id="RHEA:25041"/>
        <dbReference type="Rhea" id="RHEA-COMP:9743"/>
        <dbReference type="Rhea" id="RHEA-COMP:9947"/>
        <dbReference type="ChEBI" id="CHEBI:15377"/>
        <dbReference type="ChEBI" id="CHEBI:16144"/>
        <dbReference type="ChEBI" id="CHEBI:43474"/>
        <dbReference type="ChEBI" id="CHEBI:78551"/>
        <dbReference type="ChEBI" id="CHEBI:78573"/>
        <dbReference type="EC" id="2.9.1.2"/>
    </reaction>
</comment>
<keyword evidence="7 18" id="KW-0820">tRNA-binding</keyword>
<proteinExistence type="inferred from homology"/>
<evidence type="ECO:0000256" key="6">
    <source>
        <dbReference type="ARBA" id="ARBA00021963"/>
    </source>
</evidence>
<accession>A0A8D8G2Q2</accession>
<feature type="binding site" evidence="19">
    <location>
        <position position="76"/>
    </location>
    <ligand>
        <name>pyridoxal 5'-phosphate</name>
        <dbReference type="ChEBI" id="CHEBI:597326"/>
    </ligand>
</feature>
<dbReference type="PANTHER" id="PTHR12944:SF2">
    <property type="entry name" value="O-PHOSPHOSERYL-TRNA(SEC) SELENIUM TRANSFERASE"/>
    <property type="match status" value="1"/>
</dbReference>
<dbReference type="GO" id="GO:0000049">
    <property type="term" value="F:tRNA binding"/>
    <property type="evidence" value="ECO:0007669"/>
    <property type="project" value="UniProtKB-UniRule"/>
</dbReference>
<feature type="binding site" evidence="19">
    <location>
        <position position="398"/>
    </location>
    <ligand>
        <name>tRNA</name>
        <dbReference type="ChEBI" id="CHEBI:17843"/>
    </ligand>
</feature>
<dbReference type="Gene3D" id="3.40.640.10">
    <property type="entry name" value="Type I PLP-dependent aspartate aminotransferase-like (Major domain)"/>
    <property type="match status" value="1"/>
</dbReference>
<evidence type="ECO:0000256" key="1">
    <source>
        <dbReference type="ARBA" id="ARBA00001933"/>
    </source>
</evidence>